<name>A0A1T4VHZ1_9BACT</name>
<feature type="transmembrane region" description="Helical" evidence="1">
    <location>
        <begin position="185"/>
        <end position="204"/>
    </location>
</feature>
<sequence>MDPTALIPPHGAFQVPWGWFQAFLLVSFVIHLLLVNTLLGSAMMSLAEGVVKTSSGPVSRHSSKKIPTVMALTINFGVPPLLFLQVLYGQFYNVADILAGVYRLAVVLVLICAYYAAYAWDFRFQRLGRLRLVLLSLVVAALLYVAFVFTNSTSMMLRPEAWKGYFTNSGGTLLNSSDPSLWPRYLHFVVASLAVGGLVQGLYWSRKSRRMLPGSRENVRRGMQVFAYATAFQVAIGSWWLVSLPADVLELFLGGRAFPSLLLAAGMAGVAACLISGLRQQPVPALVSVLATIGVMTGLREMVRYASLEPFYAVSQVPAQGEWSPLLLFLGAFLVSACILALVLRYAFQSRKWGA</sequence>
<dbReference type="RefSeq" id="WP_078683661.1">
    <property type="nucleotide sequence ID" value="NZ_FUYA01000001.1"/>
</dbReference>
<feature type="transmembrane region" description="Helical" evidence="1">
    <location>
        <begin position="20"/>
        <end position="47"/>
    </location>
</feature>
<keyword evidence="3" id="KW-1185">Reference proteome</keyword>
<organism evidence="2 3">
    <name type="scientific">Desulfobaculum bizertense DSM 18034</name>
    <dbReference type="NCBI Taxonomy" id="1121442"/>
    <lineage>
        <taxon>Bacteria</taxon>
        <taxon>Pseudomonadati</taxon>
        <taxon>Thermodesulfobacteriota</taxon>
        <taxon>Desulfovibrionia</taxon>
        <taxon>Desulfovibrionales</taxon>
        <taxon>Desulfovibrionaceae</taxon>
        <taxon>Desulfobaculum</taxon>
    </lineage>
</organism>
<evidence type="ECO:0000313" key="2">
    <source>
        <dbReference type="EMBL" id="SKA64545.1"/>
    </source>
</evidence>
<dbReference type="EMBL" id="FUYA01000001">
    <property type="protein sequence ID" value="SKA64545.1"/>
    <property type="molecule type" value="Genomic_DNA"/>
</dbReference>
<dbReference type="AlphaFoldDB" id="A0A1T4VHZ1"/>
<keyword evidence="1" id="KW-0472">Membrane</keyword>
<accession>A0A1T4VHZ1</accession>
<dbReference type="STRING" id="1121442.SAMN02745702_00345"/>
<proteinExistence type="predicted"/>
<feature type="transmembrane region" description="Helical" evidence="1">
    <location>
        <begin position="132"/>
        <end position="150"/>
    </location>
</feature>
<feature type="transmembrane region" description="Helical" evidence="1">
    <location>
        <begin position="100"/>
        <end position="120"/>
    </location>
</feature>
<feature type="transmembrane region" description="Helical" evidence="1">
    <location>
        <begin position="257"/>
        <end position="278"/>
    </location>
</feature>
<reference evidence="2 3" key="1">
    <citation type="submission" date="2017-02" db="EMBL/GenBank/DDBJ databases">
        <authorList>
            <person name="Peterson S.W."/>
        </authorList>
    </citation>
    <scope>NUCLEOTIDE SEQUENCE [LARGE SCALE GENOMIC DNA]</scope>
    <source>
        <strain evidence="2 3">DSM 18034</strain>
    </source>
</reference>
<evidence type="ECO:0000256" key="1">
    <source>
        <dbReference type="SAM" id="Phobius"/>
    </source>
</evidence>
<keyword evidence="1" id="KW-1133">Transmembrane helix</keyword>
<protein>
    <submittedName>
        <fullName evidence="2">Uncharacterized protein</fullName>
    </submittedName>
</protein>
<dbReference type="Proteomes" id="UP000189733">
    <property type="component" value="Unassembled WGS sequence"/>
</dbReference>
<dbReference type="OrthoDB" id="9810382at2"/>
<keyword evidence="1" id="KW-0812">Transmembrane</keyword>
<feature type="transmembrane region" description="Helical" evidence="1">
    <location>
        <begin position="323"/>
        <end position="348"/>
    </location>
</feature>
<gene>
    <name evidence="2" type="ORF">SAMN02745702_00345</name>
</gene>
<feature type="transmembrane region" description="Helical" evidence="1">
    <location>
        <begin position="225"/>
        <end position="242"/>
    </location>
</feature>
<feature type="transmembrane region" description="Helical" evidence="1">
    <location>
        <begin position="285"/>
        <end position="303"/>
    </location>
</feature>
<evidence type="ECO:0000313" key="3">
    <source>
        <dbReference type="Proteomes" id="UP000189733"/>
    </source>
</evidence>
<feature type="transmembrane region" description="Helical" evidence="1">
    <location>
        <begin position="68"/>
        <end position="88"/>
    </location>
</feature>